<dbReference type="Pfam" id="PF10259">
    <property type="entry name" value="Rogdi_lz"/>
    <property type="match status" value="1"/>
</dbReference>
<feature type="region of interest" description="Disordered" evidence="5">
    <location>
        <begin position="856"/>
        <end position="878"/>
    </location>
</feature>
<feature type="transmembrane region" description="Helical" evidence="6">
    <location>
        <begin position="808"/>
        <end position="831"/>
    </location>
</feature>
<dbReference type="Proteomes" id="UP000005239">
    <property type="component" value="Unassembled WGS sequence"/>
</dbReference>
<dbReference type="PANTHER" id="PTHR21191:SF15">
    <property type="entry name" value="AQUAPORIN"/>
    <property type="match status" value="1"/>
</dbReference>
<proteinExistence type="predicted"/>
<dbReference type="InterPro" id="IPR023271">
    <property type="entry name" value="Aquaporin-like"/>
</dbReference>
<keyword evidence="4 6" id="KW-0472">Membrane</keyword>
<reference evidence="7" key="2">
    <citation type="submission" date="2022-06" db="UniProtKB">
        <authorList>
            <consortium name="EnsemblMetazoa"/>
        </authorList>
    </citation>
    <scope>IDENTIFICATION</scope>
    <source>
        <strain evidence="7">PS312</strain>
    </source>
</reference>
<keyword evidence="8" id="KW-1185">Reference proteome</keyword>
<evidence type="ECO:0000313" key="7">
    <source>
        <dbReference type="EnsemblMetazoa" id="PPA36699.1"/>
    </source>
</evidence>
<evidence type="ECO:0000256" key="1">
    <source>
        <dbReference type="ARBA" id="ARBA00004141"/>
    </source>
</evidence>
<evidence type="ECO:0000256" key="4">
    <source>
        <dbReference type="ARBA" id="ARBA00023136"/>
    </source>
</evidence>
<feature type="transmembrane region" description="Helical" evidence="6">
    <location>
        <begin position="780"/>
        <end position="802"/>
    </location>
</feature>
<accession>A0A8R1YTB2</accession>
<evidence type="ECO:0000256" key="6">
    <source>
        <dbReference type="SAM" id="Phobius"/>
    </source>
</evidence>
<evidence type="ECO:0000313" key="8">
    <source>
        <dbReference type="Proteomes" id="UP000005239"/>
    </source>
</evidence>
<evidence type="ECO:0000256" key="3">
    <source>
        <dbReference type="ARBA" id="ARBA00022989"/>
    </source>
</evidence>
<sequence length="878" mass="98108">MSVLPSVNVEAASEVAENAKKVDVDIYQMLRTPADLNQEKEYAWLQQIRTTQVLERVMSSVKAVGRQLFLGNKMDSRFGVEAEEPKTLRLELIDGKHVNDKMKAVVSLLADNVIQFEITFKHSKSPGGFYRGVAQPQVQWKLAQLQEFGNYIGRASFLLAECNERAKMIFAKNKWDKAAGALIHQSLVEARNALVSANLSVQIPRKRGLKELYNFVPTKKFNPPLPGDKAVSVYMSGPRVFCAVYTVPIFKNFQKFSSVMRFGSGDLLLAIFKEIRTLKSETNERLEKIEAEMTSVSAFMELAASNREQDDIEIAMIAKSMETQEGVMTQVEKGIQQITETMPHKLAMKYTLITEEEVNELDVMEDTTTIFAGKLADRLFSEAEQAMCVDQRPQHIVNWIIDAHPLPKTKRKKAERELLRESIIAEVELREGEVTEKRRRVIETRVDGEATKQLRKKGLINNDGEPVIYSVTRPSYRSHTPSTPMTPANNSSLFHDMEDDSLTHNRFSVSQTPVRAPNVVRGRGSIAARGRGGARLCYPQSVSSPPPGPSKPQYEVDEDEYGVPDPNANSFLIDGEILDKSSKEQTIQSVLIEAIVPGMPQASLVFYFCCFLGAEILRWIVRTFVPKPPSSLTVQLLNEFIGTLQICTPMFDVGTILETYGLFGVFVEITVIELANCYMIRDCVASPCPIVTSCYRKRKILRRALYVLAVQITAAFLSSRLARLFFSIGIHPIHLEVASNYECSTDLSVALMTGAAIEGVAVLLGKCVETVASDRYADSWLQYLVNSSFAGFICALGINFTGLYGNPIVASACTFNCLGVSHLGHLAVYWASPIIAWYISEFVLGVDDDFDEIEAEEPKKEVEKRETKKEIKTGKKDD</sequence>
<dbReference type="GO" id="GO:0005737">
    <property type="term" value="C:cytoplasm"/>
    <property type="evidence" value="ECO:0000318"/>
    <property type="project" value="GO_Central"/>
</dbReference>
<keyword evidence="3 6" id="KW-1133">Transmembrane helix</keyword>
<evidence type="ECO:0000256" key="5">
    <source>
        <dbReference type="SAM" id="MobiDB-lite"/>
    </source>
</evidence>
<dbReference type="InterPro" id="IPR028241">
    <property type="entry name" value="RAVE2/Rogdi"/>
</dbReference>
<gene>
    <name evidence="7" type="primary">WBGene00275068</name>
</gene>
<feature type="transmembrane region" description="Helical" evidence="6">
    <location>
        <begin position="705"/>
        <end position="728"/>
    </location>
</feature>
<dbReference type="GO" id="GO:0015267">
    <property type="term" value="F:channel activity"/>
    <property type="evidence" value="ECO:0000318"/>
    <property type="project" value="GO_Central"/>
</dbReference>
<dbReference type="AlphaFoldDB" id="A0A2A6BQE6"/>
<dbReference type="EnsemblMetazoa" id="PPA36699.1">
    <property type="protein sequence ID" value="PPA36699.1"/>
    <property type="gene ID" value="WBGene00275068"/>
</dbReference>
<keyword evidence="2 6" id="KW-0812">Transmembrane</keyword>
<dbReference type="GO" id="GO:0016020">
    <property type="term" value="C:membrane"/>
    <property type="evidence" value="ECO:0007669"/>
    <property type="project" value="UniProtKB-SubCell"/>
</dbReference>
<evidence type="ECO:0000256" key="2">
    <source>
        <dbReference type="ARBA" id="ARBA00022692"/>
    </source>
</evidence>
<comment type="subcellular location">
    <subcellularLocation>
        <location evidence="1">Membrane</location>
        <topology evidence="1">Multi-pass membrane protein</topology>
    </subcellularLocation>
</comment>
<organism evidence="7 8">
    <name type="scientific">Pristionchus pacificus</name>
    <name type="common">Parasitic nematode worm</name>
    <dbReference type="NCBI Taxonomy" id="54126"/>
    <lineage>
        <taxon>Eukaryota</taxon>
        <taxon>Metazoa</taxon>
        <taxon>Ecdysozoa</taxon>
        <taxon>Nematoda</taxon>
        <taxon>Chromadorea</taxon>
        <taxon>Rhabditida</taxon>
        <taxon>Rhabditina</taxon>
        <taxon>Diplogasteromorpha</taxon>
        <taxon>Diplogasteroidea</taxon>
        <taxon>Neodiplogasteridae</taxon>
        <taxon>Pristionchus</taxon>
    </lineage>
</organism>
<feature type="region of interest" description="Disordered" evidence="5">
    <location>
        <begin position="536"/>
        <end position="557"/>
    </location>
</feature>
<dbReference type="SUPFAM" id="SSF81338">
    <property type="entry name" value="Aquaporin-like"/>
    <property type="match status" value="1"/>
</dbReference>
<accession>A0A2A6BQE6</accession>
<reference evidence="8" key="1">
    <citation type="journal article" date="2008" name="Nat. Genet.">
        <title>The Pristionchus pacificus genome provides a unique perspective on nematode lifestyle and parasitism.</title>
        <authorList>
            <person name="Dieterich C."/>
            <person name="Clifton S.W."/>
            <person name="Schuster L.N."/>
            <person name="Chinwalla A."/>
            <person name="Delehaunty K."/>
            <person name="Dinkelacker I."/>
            <person name="Fulton L."/>
            <person name="Fulton R."/>
            <person name="Godfrey J."/>
            <person name="Minx P."/>
            <person name="Mitreva M."/>
            <person name="Roeseler W."/>
            <person name="Tian H."/>
            <person name="Witte H."/>
            <person name="Yang S.P."/>
            <person name="Wilson R.K."/>
            <person name="Sommer R.J."/>
        </authorList>
    </citation>
    <scope>NUCLEOTIDE SEQUENCE [LARGE SCALE GENOMIC DNA]</scope>
    <source>
        <strain evidence="8">PS312</strain>
    </source>
</reference>
<dbReference type="InterPro" id="IPR051883">
    <property type="entry name" value="AQP11/12_channel"/>
</dbReference>
<name>A0A2A6BQE6_PRIPA</name>
<protein>
    <submittedName>
        <fullName evidence="7">Uncharacterized protein</fullName>
    </submittedName>
</protein>
<dbReference type="PANTHER" id="PTHR21191">
    <property type="entry name" value="AQUAPORIN"/>
    <property type="match status" value="1"/>
</dbReference>